<reference evidence="8" key="1">
    <citation type="journal article" date="2019" name="Int. J. Syst. Evol. Microbiol.">
        <title>The Global Catalogue of Microorganisms (GCM) 10K type strain sequencing project: providing services to taxonomists for standard genome sequencing and annotation.</title>
        <authorList>
            <consortium name="The Broad Institute Genomics Platform"/>
            <consortium name="The Broad Institute Genome Sequencing Center for Infectious Disease"/>
            <person name="Wu L."/>
            <person name="Ma J."/>
        </authorList>
    </citation>
    <scope>NUCLEOTIDE SEQUENCE [LARGE SCALE GENOMIC DNA]</scope>
    <source>
        <strain evidence="8">JCM 16673</strain>
    </source>
</reference>
<sequence length="138" mass="14684">MAIRHKNKTFATLLATVTGGIGLHRFYLRGASDKWGWLHLASVPLTLLVVALGIGEHGLFQAGALVLSVLCGFLEALVLGLTPDEKWDQEFNPGSGKHTASRWWLALLLAVTLGVGTTALIATLARSFDLLFTGGAFG</sequence>
<evidence type="ECO:0000256" key="3">
    <source>
        <dbReference type="ARBA" id="ARBA00022989"/>
    </source>
</evidence>
<keyword evidence="8" id="KW-1185">Reference proteome</keyword>
<keyword evidence="3 5" id="KW-1133">Transmembrane helix</keyword>
<comment type="caution">
    <text evidence="7">The sequence shown here is derived from an EMBL/GenBank/DDBJ whole genome shotgun (WGS) entry which is preliminary data.</text>
</comment>
<feature type="transmembrane region" description="Helical" evidence="5">
    <location>
        <begin position="62"/>
        <end position="83"/>
    </location>
</feature>
<evidence type="ECO:0000313" key="8">
    <source>
        <dbReference type="Proteomes" id="UP001501353"/>
    </source>
</evidence>
<evidence type="ECO:0000256" key="5">
    <source>
        <dbReference type="SAM" id="Phobius"/>
    </source>
</evidence>
<name>A0ABP7TTQ8_9BURK</name>
<dbReference type="EMBL" id="BAAAZE010000013">
    <property type="protein sequence ID" value="GAA4031196.1"/>
    <property type="molecule type" value="Genomic_DNA"/>
</dbReference>
<evidence type="ECO:0000256" key="1">
    <source>
        <dbReference type="ARBA" id="ARBA00004141"/>
    </source>
</evidence>
<dbReference type="RefSeq" id="WP_344764810.1">
    <property type="nucleotide sequence ID" value="NZ_BAAAZE010000013.1"/>
</dbReference>
<evidence type="ECO:0000256" key="4">
    <source>
        <dbReference type="ARBA" id="ARBA00023136"/>
    </source>
</evidence>
<accession>A0ABP7TTQ8</accession>
<dbReference type="Proteomes" id="UP001501353">
    <property type="component" value="Unassembled WGS sequence"/>
</dbReference>
<evidence type="ECO:0000256" key="2">
    <source>
        <dbReference type="ARBA" id="ARBA00022692"/>
    </source>
</evidence>
<evidence type="ECO:0000259" key="6">
    <source>
        <dbReference type="Pfam" id="PF05154"/>
    </source>
</evidence>
<feature type="transmembrane region" description="Helical" evidence="5">
    <location>
        <begin position="103"/>
        <end position="125"/>
    </location>
</feature>
<keyword evidence="4 5" id="KW-0472">Membrane</keyword>
<gene>
    <name evidence="7" type="ORF">GCM10022212_32140</name>
</gene>
<protein>
    <submittedName>
        <fullName evidence="7">NINE protein</fullName>
    </submittedName>
</protein>
<organism evidence="7 8">
    <name type="scientific">Actimicrobium antarcticum</name>
    <dbReference type="NCBI Taxonomy" id="1051899"/>
    <lineage>
        <taxon>Bacteria</taxon>
        <taxon>Pseudomonadati</taxon>
        <taxon>Pseudomonadota</taxon>
        <taxon>Betaproteobacteria</taxon>
        <taxon>Burkholderiales</taxon>
        <taxon>Oxalobacteraceae</taxon>
        <taxon>Actimicrobium</taxon>
    </lineage>
</organism>
<feature type="domain" description="TM2" evidence="6">
    <location>
        <begin position="5"/>
        <end position="43"/>
    </location>
</feature>
<proteinExistence type="predicted"/>
<dbReference type="InterPro" id="IPR007829">
    <property type="entry name" value="TM2"/>
</dbReference>
<evidence type="ECO:0000313" key="7">
    <source>
        <dbReference type="EMBL" id="GAA4031196.1"/>
    </source>
</evidence>
<feature type="transmembrane region" description="Helical" evidence="5">
    <location>
        <begin position="35"/>
        <end position="55"/>
    </location>
</feature>
<keyword evidence="2 5" id="KW-0812">Transmembrane</keyword>
<comment type="subcellular location">
    <subcellularLocation>
        <location evidence="1">Membrane</location>
        <topology evidence="1">Multi-pass membrane protein</topology>
    </subcellularLocation>
</comment>
<dbReference type="Pfam" id="PF05154">
    <property type="entry name" value="TM2"/>
    <property type="match status" value="1"/>
</dbReference>